<dbReference type="AlphaFoldDB" id="A0A1T2KVT2"/>
<accession>A0A1T2KVT2</accession>
<sequence length="240" mass="27873">MTSRRFVFLQLFLLLATLVLVAFFMQTRSVDIHQHNKRLDLLFRIQQIEGALDRDVLRVTSYILVQFDPLVEDSKKLYGLRQKITSPDVQIEGTEGERFRRHLDAYMASLDEKLALMEHIKSKVALVRNGLQYLPMLARELSGKEHEAGDQVLELITELYRFYQFSAVSEADSLEKRVEEMANLGFSDADTQSLVENVLFHLRANLRLSKELGSLRARYVAVPSKEAFNNLYQAYESYYR</sequence>
<evidence type="ECO:0000259" key="1">
    <source>
        <dbReference type="Pfam" id="PF19443"/>
    </source>
</evidence>
<dbReference type="OrthoDB" id="9764438at2"/>
<organism evidence="2 3">
    <name type="scientific">Solemya velesiana gill symbiont</name>
    <dbReference type="NCBI Taxonomy" id="1918948"/>
    <lineage>
        <taxon>Bacteria</taxon>
        <taxon>Pseudomonadati</taxon>
        <taxon>Pseudomonadota</taxon>
        <taxon>Gammaproteobacteria</taxon>
        <taxon>sulfur-oxidizing symbionts</taxon>
    </lineage>
</organism>
<gene>
    <name evidence="2" type="ORF">BOW51_05035</name>
</gene>
<feature type="domain" description="DAHL" evidence="1">
    <location>
        <begin position="30"/>
        <end position="239"/>
    </location>
</feature>
<proteinExistence type="predicted"/>
<name>A0A1T2KVT2_9GAMM</name>
<keyword evidence="3" id="KW-1185">Reference proteome</keyword>
<dbReference type="InterPro" id="IPR045812">
    <property type="entry name" value="DAHL"/>
</dbReference>
<evidence type="ECO:0000313" key="2">
    <source>
        <dbReference type="EMBL" id="OOZ36901.1"/>
    </source>
</evidence>
<dbReference type="Pfam" id="PF19443">
    <property type="entry name" value="DAHL"/>
    <property type="match status" value="1"/>
</dbReference>
<protein>
    <recommendedName>
        <fullName evidence="1">DAHL domain-containing protein</fullName>
    </recommendedName>
</protein>
<dbReference type="RefSeq" id="WP_135607012.1">
    <property type="nucleotide sequence ID" value="NZ_MPRJ01000023.1"/>
</dbReference>
<evidence type="ECO:0000313" key="3">
    <source>
        <dbReference type="Proteomes" id="UP000190896"/>
    </source>
</evidence>
<dbReference type="Proteomes" id="UP000190896">
    <property type="component" value="Unassembled WGS sequence"/>
</dbReference>
<reference evidence="2 3" key="1">
    <citation type="submission" date="2016-11" db="EMBL/GenBank/DDBJ databases">
        <title>Mixed transmission modes and dynamic genome evolution in an obligate animal-bacterial symbiosis.</title>
        <authorList>
            <person name="Russell S.L."/>
            <person name="Corbett-Detig R.B."/>
            <person name="Cavanaugh C.M."/>
        </authorList>
    </citation>
    <scope>NUCLEOTIDE SEQUENCE [LARGE SCALE GENOMIC DNA]</scope>
    <source>
        <strain evidence="2">Se-Cadez</strain>
    </source>
</reference>
<dbReference type="EMBL" id="MPRJ01000023">
    <property type="protein sequence ID" value="OOZ36901.1"/>
    <property type="molecule type" value="Genomic_DNA"/>
</dbReference>
<comment type="caution">
    <text evidence="2">The sequence shown here is derived from an EMBL/GenBank/DDBJ whole genome shotgun (WGS) entry which is preliminary data.</text>
</comment>